<accession>A0A285UZ52</accession>
<protein>
    <submittedName>
        <fullName evidence="3">Iron complex transport system substrate-binding protein</fullName>
    </submittedName>
</protein>
<dbReference type="Proteomes" id="UP000219167">
    <property type="component" value="Unassembled WGS sequence"/>
</dbReference>
<feature type="domain" description="Fe/B12 periplasmic-binding" evidence="2">
    <location>
        <begin position="72"/>
        <end position="362"/>
    </location>
</feature>
<evidence type="ECO:0000259" key="2">
    <source>
        <dbReference type="PROSITE" id="PS50983"/>
    </source>
</evidence>
<dbReference type="EMBL" id="OBQD01000016">
    <property type="protein sequence ID" value="SOC45531.1"/>
    <property type="molecule type" value="Genomic_DNA"/>
</dbReference>
<dbReference type="PANTHER" id="PTHR30535:SF7">
    <property type="entry name" value="IRON(III) DICITRATE-BINDING PROTEIN"/>
    <property type="match status" value="1"/>
</dbReference>
<sequence length="362" mass="39213">MFLHAGARKRLASGNGVIKTDKGNSVNILIRALCPIFFASALTSAAHAAETSYPLTIQNCGRDITIKSAPTRTVSIGQSSTEILYKLGLADKVVGTALWVGPVLKGYEEIDSRIERLADNDPSFESVLSKRPDLITVQFQWQVGPEGVVAKPEQFEELGIPVYTSPSDCVGKENSAASDGVRHQVFTMDLVYQEIRDLAAIYDIHDKGEAVVADLKKREETARAKVAGLDGKVSAVFWFSSAAQADPYVAGKNGAPGYIMSALGIKNVIETDDEWPTVGWETIAKKNPTVIVAGSMERRRYPMDSLKSKVSFLKSDPVTKLMPSVEKGHIFPMDAQAMNPTIRTIEGIEVLADAVQKAGLSK</sequence>
<keyword evidence="4" id="KW-1185">Reference proteome</keyword>
<dbReference type="PANTHER" id="PTHR30535">
    <property type="entry name" value="VITAMIN B12-BINDING PROTEIN"/>
    <property type="match status" value="1"/>
</dbReference>
<name>A0A285UZ52_9HYPH</name>
<dbReference type="Gene3D" id="3.40.50.1980">
    <property type="entry name" value="Nitrogenase molybdenum iron protein domain"/>
    <property type="match status" value="2"/>
</dbReference>
<proteinExistence type="predicted"/>
<organism evidence="3 4">
    <name type="scientific">Rhizobium subbaraonis</name>
    <dbReference type="NCBI Taxonomy" id="908946"/>
    <lineage>
        <taxon>Bacteria</taxon>
        <taxon>Pseudomonadati</taxon>
        <taxon>Pseudomonadota</taxon>
        <taxon>Alphaproteobacteria</taxon>
        <taxon>Hyphomicrobiales</taxon>
        <taxon>Rhizobiaceae</taxon>
        <taxon>Rhizobium/Agrobacterium group</taxon>
        <taxon>Rhizobium</taxon>
    </lineage>
</organism>
<keyword evidence="1" id="KW-0732">Signal</keyword>
<dbReference type="AlphaFoldDB" id="A0A285UZ52"/>
<dbReference type="SUPFAM" id="SSF53807">
    <property type="entry name" value="Helical backbone' metal receptor"/>
    <property type="match status" value="1"/>
</dbReference>
<feature type="chain" id="PRO_5013239059" evidence="1">
    <location>
        <begin position="49"/>
        <end position="362"/>
    </location>
</feature>
<reference evidence="3 4" key="1">
    <citation type="submission" date="2017-08" db="EMBL/GenBank/DDBJ databases">
        <authorList>
            <person name="de Groot N.N."/>
        </authorList>
    </citation>
    <scope>NUCLEOTIDE SEQUENCE [LARGE SCALE GENOMIC DNA]</scope>
    <source>
        <strain evidence="3 4">JC85</strain>
    </source>
</reference>
<gene>
    <name evidence="3" type="ORF">SAMN05892877_11655</name>
</gene>
<dbReference type="InterPro" id="IPR002491">
    <property type="entry name" value="ABC_transptr_periplasmic_BD"/>
</dbReference>
<dbReference type="CDD" id="cd01148">
    <property type="entry name" value="TroA_a"/>
    <property type="match status" value="1"/>
</dbReference>
<dbReference type="Pfam" id="PF01497">
    <property type="entry name" value="Peripla_BP_2"/>
    <property type="match status" value="1"/>
</dbReference>
<evidence type="ECO:0000313" key="3">
    <source>
        <dbReference type="EMBL" id="SOC45531.1"/>
    </source>
</evidence>
<evidence type="ECO:0000313" key="4">
    <source>
        <dbReference type="Proteomes" id="UP000219167"/>
    </source>
</evidence>
<dbReference type="PROSITE" id="PS50983">
    <property type="entry name" value="FE_B12_PBP"/>
    <property type="match status" value="1"/>
</dbReference>
<feature type="signal peptide" evidence="1">
    <location>
        <begin position="1"/>
        <end position="48"/>
    </location>
</feature>
<evidence type="ECO:0000256" key="1">
    <source>
        <dbReference type="SAM" id="SignalP"/>
    </source>
</evidence>
<dbReference type="InterPro" id="IPR050902">
    <property type="entry name" value="ABC_Transporter_SBP"/>
</dbReference>